<name>A0A7E4VWU6_PANRE</name>
<dbReference type="Pfam" id="PF06456">
    <property type="entry name" value="Arfaptin"/>
    <property type="match status" value="1"/>
</dbReference>
<dbReference type="WBParaSite" id="Pan_g3751.t1">
    <property type="protein sequence ID" value="Pan_g3751.t1"/>
    <property type="gene ID" value="Pan_g3751"/>
</dbReference>
<dbReference type="Gene3D" id="1.20.1270.60">
    <property type="entry name" value="Arfaptin homology (AH) domain/BAR domain"/>
    <property type="match status" value="1"/>
</dbReference>
<dbReference type="GO" id="GO:0051049">
    <property type="term" value="P:regulation of transport"/>
    <property type="evidence" value="ECO:0007669"/>
    <property type="project" value="TreeGrafter"/>
</dbReference>
<dbReference type="InterPro" id="IPR027267">
    <property type="entry name" value="AH/BAR_dom_sf"/>
</dbReference>
<dbReference type="AlphaFoldDB" id="A0A7E4VWU6"/>
<dbReference type="InterPro" id="IPR010504">
    <property type="entry name" value="AH_dom"/>
</dbReference>
<keyword evidence="2" id="KW-1185">Reference proteome</keyword>
<dbReference type="InterPro" id="IPR024114">
    <property type="entry name" value="Islet_autoAg_Ica1/Ica1-like"/>
</dbReference>
<organism evidence="2 3">
    <name type="scientific">Panagrellus redivivus</name>
    <name type="common">Microworm</name>
    <dbReference type="NCBI Taxonomy" id="6233"/>
    <lineage>
        <taxon>Eukaryota</taxon>
        <taxon>Metazoa</taxon>
        <taxon>Ecdysozoa</taxon>
        <taxon>Nematoda</taxon>
        <taxon>Chromadorea</taxon>
        <taxon>Rhabditida</taxon>
        <taxon>Tylenchina</taxon>
        <taxon>Panagrolaimomorpha</taxon>
        <taxon>Panagrolaimoidea</taxon>
        <taxon>Panagrolaimidae</taxon>
        <taxon>Panagrellus</taxon>
    </lineage>
</organism>
<dbReference type="GO" id="GO:0005794">
    <property type="term" value="C:Golgi apparatus"/>
    <property type="evidence" value="ECO:0007669"/>
    <property type="project" value="TreeGrafter"/>
</dbReference>
<evidence type="ECO:0000259" key="1">
    <source>
        <dbReference type="PROSITE" id="PS50870"/>
    </source>
</evidence>
<dbReference type="SUPFAM" id="SSF103657">
    <property type="entry name" value="BAR/IMD domain-like"/>
    <property type="match status" value="1"/>
</dbReference>
<dbReference type="SMART" id="SM01015">
    <property type="entry name" value="Arfaptin"/>
    <property type="match status" value="1"/>
</dbReference>
<accession>A0A7E4VWU6</accession>
<evidence type="ECO:0000313" key="2">
    <source>
        <dbReference type="Proteomes" id="UP000492821"/>
    </source>
</evidence>
<sequence length="266" mass="30179">MSKALNKLKQNYLTATQLALSQLQTTTETPTVDEEFEKKHQLCLNMKTTNFKMLSLVHKLINQMTECVEVERDLDRFLSAKGHRPRLQKTLDVTGRLMAIHAIERTDQLTALSALREDCEDLAEGGVADFCQDAETAENARVVYAESLMYMKKTTENLNPEQYSHMNNFRQIQAVVREHKANFDELQHALDKLDVLVSMRQKVLESFAKAFLQTQLIFYERQYALCGSTYNALLEHELLTANDENPVIASITKTAENAASGSGSKK</sequence>
<dbReference type="GO" id="GO:0019904">
    <property type="term" value="F:protein domain specific binding"/>
    <property type="evidence" value="ECO:0007669"/>
    <property type="project" value="InterPro"/>
</dbReference>
<reference evidence="3" key="2">
    <citation type="submission" date="2020-10" db="UniProtKB">
        <authorList>
            <consortium name="WormBaseParasite"/>
        </authorList>
    </citation>
    <scope>IDENTIFICATION</scope>
</reference>
<dbReference type="Proteomes" id="UP000492821">
    <property type="component" value="Unassembled WGS sequence"/>
</dbReference>
<evidence type="ECO:0000313" key="3">
    <source>
        <dbReference type="WBParaSite" id="Pan_g3751.t1"/>
    </source>
</evidence>
<protein>
    <submittedName>
        <fullName evidence="3">AH domain-containing protein</fullName>
    </submittedName>
</protein>
<dbReference type="PANTHER" id="PTHR10164:SF4">
    <property type="entry name" value="GH23156P"/>
    <property type="match status" value="1"/>
</dbReference>
<dbReference type="PROSITE" id="PS50870">
    <property type="entry name" value="AH"/>
    <property type="match status" value="1"/>
</dbReference>
<reference evidence="2" key="1">
    <citation type="journal article" date="2013" name="Genetics">
        <title>The draft genome and transcriptome of Panagrellus redivivus are shaped by the harsh demands of a free-living lifestyle.</title>
        <authorList>
            <person name="Srinivasan J."/>
            <person name="Dillman A.R."/>
            <person name="Macchietto M.G."/>
            <person name="Heikkinen L."/>
            <person name="Lakso M."/>
            <person name="Fracchia K.M."/>
            <person name="Antoshechkin I."/>
            <person name="Mortazavi A."/>
            <person name="Wong G."/>
            <person name="Sternberg P.W."/>
        </authorList>
    </citation>
    <scope>NUCLEOTIDE SEQUENCE [LARGE SCALE GENOMIC DNA]</scope>
    <source>
        <strain evidence="2">MT8872</strain>
    </source>
</reference>
<feature type="domain" description="AH" evidence="1">
    <location>
        <begin position="31"/>
        <end position="231"/>
    </location>
</feature>
<dbReference type="PANTHER" id="PTHR10164">
    <property type="entry name" value="ISLET CELL AUTOANTIGEN 1"/>
    <property type="match status" value="1"/>
</dbReference>
<proteinExistence type="predicted"/>